<evidence type="ECO:0000313" key="2">
    <source>
        <dbReference type="EMBL" id="KTD52353.1"/>
    </source>
</evidence>
<dbReference type="Gene3D" id="2.170.150.40">
    <property type="entry name" value="Domain of unknown function (DUF427)"/>
    <property type="match status" value="1"/>
</dbReference>
<keyword evidence="3" id="KW-1185">Reference proteome</keyword>
<evidence type="ECO:0000313" key="3">
    <source>
        <dbReference type="Proteomes" id="UP000054618"/>
    </source>
</evidence>
<gene>
    <name evidence="2" type="ORF">Lqui_1197</name>
</gene>
<accession>A0A0W0Y5V3</accession>
<dbReference type="EMBL" id="LNYS01000006">
    <property type="protein sequence ID" value="KTD52353.1"/>
    <property type="molecule type" value="Genomic_DNA"/>
</dbReference>
<dbReference type="STRING" id="45073.Lqui_1197"/>
<reference evidence="2 3" key="1">
    <citation type="submission" date="2015-11" db="EMBL/GenBank/DDBJ databases">
        <title>Genomic analysis of 38 Legionella species identifies large and diverse effector repertoires.</title>
        <authorList>
            <person name="Burstein D."/>
            <person name="Amaro F."/>
            <person name="Zusman T."/>
            <person name="Lifshitz Z."/>
            <person name="Cohen O."/>
            <person name="Gilbert J.A."/>
            <person name="Pupko T."/>
            <person name="Shuman H.A."/>
            <person name="Segal G."/>
        </authorList>
    </citation>
    <scope>NUCLEOTIDE SEQUENCE [LARGE SCALE GENOMIC DNA]</scope>
    <source>
        <strain evidence="2 3">CDC#1442-AUS-E</strain>
    </source>
</reference>
<dbReference type="InterPro" id="IPR038694">
    <property type="entry name" value="DUF427_sf"/>
</dbReference>
<protein>
    <recommendedName>
        <fullName evidence="1">DUF427 domain-containing protein</fullName>
    </recommendedName>
</protein>
<name>A0A0W0Y5V3_9GAMM</name>
<dbReference type="PATRIC" id="fig|45073.5.peg.1262"/>
<dbReference type="InterPro" id="IPR007361">
    <property type="entry name" value="DUF427"/>
</dbReference>
<dbReference type="AlphaFoldDB" id="A0A0W0Y5V3"/>
<dbReference type="RefSeq" id="WP_058507268.1">
    <property type="nucleotide sequence ID" value="NZ_CAAAIK010000003.1"/>
</dbReference>
<dbReference type="Pfam" id="PF04248">
    <property type="entry name" value="NTP_transf_9"/>
    <property type="match status" value="1"/>
</dbReference>
<feature type="domain" description="DUF427" evidence="1">
    <location>
        <begin position="3"/>
        <end position="88"/>
    </location>
</feature>
<dbReference type="Proteomes" id="UP000054618">
    <property type="component" value="Unassembled WGS sequence"/>
</dbReference>
<dbReference type="PANTHER" id="PTHR34310">
    <property type="entry name" value="DUF427 DOMAIN PROTEIN (AFU_ORTHOLOGUE AFUA_3G02220)"/>
    <property type="match status" value="1"/>
</dbReference>
<dbReference type="OrthoDB" id="4565346at2"/>
<comment type="caution">
    <text evidence="2">The sequence shown here is derived from an EMBL/GenBank/DDBJ whole genome shotgun (WGS) entry which is preliminary data.</text>
</comment>
<evidence type="ECO:0000259" key="1">
    <source>
        <dbReference type="Pfam" id="PF04248"/>
    </source>
</evidence>
<proteinExistence type="predicted"/>
<organism evidence="2 3">
    <name type="scientific">Legionella quinlivanii</name>
    <dbReference type="NCBI Taxonomy" id="45073"/>
    <lineage>
        <taxon>Bacteria</taxon>
        <taxon>Pseudomonadati</taxon>
        <taxon>Pseudomonadota</taxon>
        <taxon>Gammaproteobacteria</taxon>
        <taxon>Legionellales</taxon>
        <taxon>Legionellaceae</taxon>
        <taxon>Legionella</taxon>
    </lineage>
</organism>
<dbReference type="PANTHER" id="PTHR34310:SF5">
    <property type="entry name" value="DUF427 DOMAIN PROTEIN (AFU_ORTHOLOGUE AFUA_3G02220)"/>
    <property type="match status" value="1"/>
</dbReference>
<sequence length="94" mass="10730">MTKAIWNGTIIAESNQCERVEGNFYFPLDSVHQEFLTDSPHTSTCPWKGVAHYYDVTVDGKTNPAAAWYYPEPKEAANRIKNYIAFWKGISIID</sequence>